<accession>F0W398</accession>
<proteinExistence type="inferred from homology"/>
<evidence type="ECO:0000256" key="1">
    <source>
        <dbReference type="ARBA" id="ARBA00005017"/>
    </source>
</evidence>
<sequence length="434" mass="47948">MIGTLRSEGSDCNAYVTETIQIACNCISGLISLPLFAKNLKEIKSSSQKILIRLEADNDFYSQVSRLIDVVTPKMLPATRSYFSSVPIKMMRTQTQFDAEDSASEISKTGLGSSAALVTSLVGALVAFFIPNWQNLENDCDALDVVHNLAQLCHSAVQRKIGSGFDISAACYGSQRYRRFPPQLLENISSQDDVKPQDLASCVKNQSIWKSIMRVESFELPPGFCCLMGDVVGGTSTVSMVQQVLAWTKENPKPSRQIFDMIHSRNQQVEDTLIQLTMLLKKHPESNSVRRKLATTTSEMWPTIESALGIICSEIRQSFLHVRQSLRELGRLTDALIEPPEQTALIDETMKVPGVLFAGVPGAGGYDAIFVVAMDESVLTHVEDFWEVWSANHSSIVCPLLCEAMNKSSIDRIGALRSTRISSFNSSKRPNNLV</sequence>
<dbReference type="InterPro" id="IPR020568">
    <property type="entry name" value="Ribosomal_Su5_D2-typ_SF"/>
</dbReference>
<feature type="domain" description="GHMP kinase N-terminal" evidence="12">
    <location>
        <begin position="108"/>
        <end position="173"/>
    </location>
</feature>
<keyword evidence="9" id="KW-0752">Steroid biosynthesis</keyword>
<gene>
    <name evidence="13" type="primary">AlNc14C12G1475</name>
    <name evidence="13" type="ORF">ALNC14_016840</name>
</gene>
<evidence type="ECO:0000256" key="9">
    <source>
        <dbReference type="ARBA" id="ARBA00022955"/>
    </source>
</evidence>
<evidence type="ECO:0000256" key="7">
    <source>
        <dbReference type="ARBA" id="ARBA00022777"/>
    </source>
</evidence>
<keyword evidence="5" id="KW-0808">Transferase</keyword>
<keyword evidence="7" id="KW-0418">Kinase</keyword>
<dbReference type="GO" id="GO:0019287">
    <property type="term" value="P:isopentenyl diphosphate biosynthetic process, mevalonate pathway"/>
    <property type="evidence" value="ECO:0007669"/>
    <property type="project" value="UniProtKB-UniPathway"/>
</dbReference>
<protein>
    <recommendedName>
        <fullName evidence="3">phosphomevalonate kinase</fullName>
        <ecNumber evidence="3">2.7.4.2</ecNumber>
    </recommendedName>
</protein>
<dbReference type="Gene3D" id="3.30.70.890">
    <property type="entry name" value="GHMP kinase, C-terminal domain"/>
    <property type="match status" value="1"/>
</dbReference>
<evidence type="ECO:0000256" key="6">
    <source>
        <dbReference type="ARBA" id="ARBA00022741"/>
    </source>
</evidence>
<organism evidence="13">
    <name type="scientific">Albugo laibachii Nc14</name>
    <dbReference type="NCBI Taxonomy" id="890382"/>
    <lineage>
        <taxon>Eukaryota</taxon>
        <taxon>Sar</taxon>
        <taxon>Stramenopiles</taxon>
        <taxon>Oomycota</taxon>
        <taxon>Peronosporomycetes</taxon>
        <taxon>Albuginales</taxon>
        <taxon>Albuginaceae</taxon>
        <taxon>Albugo</taxon>
    </lineage>
</organism>
<comment type="pathway">
    <text evidence="1">Isoprenoid biosynthesis; isopentenyl diphosphate biosynthesis via mevalonate pathway; isopentenyl diphosphate from (R)-mevalonate: step 2/3.</text>
</comment>
<dbReference type="InterPro" id="IPR016005">
    <property type="entry name" value="Erg8"/>
</dbReference>
<evidence type="ECO:0000256" key="8">
    <source>
        <dbReference type="ARBA" id="ARBA00022840"/>
    </source>
</evidence>
<evidence type="ECO:0000259" key="12">
    <source>
        <dbReference type="Pfam" id="PF00288"/>
    </source>
</evidence>
<dbReference type="Gene3D" id="3.30.230.10">
    <property type="match status" value="1"/>
</dbReference>
<dbReference type="UniPathway" id="UPA00057">
    <property type="reaction ID" value="UER00099"/>
</dbReference>
<dbReference type="EMBL" id="FR824057">
    <property type="protein sequence ID" value="CCA15541.1"/>
    <property type="molecule type" value="Genomic_DNA"/>
</dbReference>
<evidence type="ECO:0000313" key="13">
    <source>
        <dbReference type="EMBL" id="CCA15541.1"/>
    </source>
</evidence>
<dbReference type="GO" id="GO:0006694">
    <property type="term" value="P:steroid biosynthetic process"/>
    <property type="evidence" value="ECO:0007669"/>
    <property type="project" value="UniProtKB-KW"/>
</dbReference>
<evidence type="ECO:0000256" key="5">
    <source>
        <dbReference type="ARBA" id="ARBA00022679"/>
    </source>
</evidence>
<evidence type="ECO:0000256" key="4">
    <source>
        <dbReference type="ARBA" id="ARBA00022516"/>
    </source>
</evidence>
<dbReference type="PANTHER" id="PTHR31814:SF2">
    <property type="entry name" value="PHOSPHOMEVALONATE KINASE"/>
    <property type="match status" value="1"/>
</dbReference>
<dbReference type="EC" id="2.7.4.2" evidence="3"/>
<dbReference type="GO" id="GO:0010142">
    <property type="term" value="P:farnesyl diphosphate biosynthetic process, mevalonate pathway"/>
    <property type="evidence" value="ECO:0007669"/>
    <property type="project" value="TreeGrafter"/>
</dbReference>
<reference evidence="13" key="1">
    <citation type="journal article" date="2011" name="PLoS Biol.">
        <title>Gene gain and loss during evolution of obligate parasitism in the white rust pathogen of Arabidopsis thaliana.</title>
        <authorList>
            <person name="Kemen E."/>
            <person name="Gardiner A."/>
            <person name="Schultz-Larsen T."/>
            <person name="Kemen A.C."/>
            <person name="Balmuth A.L."/>
            <person name="Robert-Seilaniantz A."/>
            <person name="Bailey K."/>
            <person name="Holub E."/>
            <person name="Studholme D.J."/>
            <person name="Maclean D."/>
            <person name="Jones J.D."/>
        </authorList>
    </citation>
    <scope>NUCLEOTIDE SEQUENCE</scope>
</reference>
<evidence type="ECO:0000256" key="2">
    <source>
        <dbReference type="ARBA" id="ARBA00006495"/>
    </source>
</evidence>
<dbReference type="PANTHER" id="PTHR31814">
    <property type="match status" value="1"/>
</dbReference>
<evidence type="ECO:0000256" key="11">
    <source>
        <dbReference type="ARBA" id="ARBA00023221"/>
    </source>
</evidence>
<dbReference type="HOGENOM" id="CLU_022059_1_0_1"/>
<evidence type="ECO:0000256" key="3">
    <source>
        <dbReference type="ARBA" id="ARBA00012958"/>
    </source>
</evidence>
<comment type="similarity">
    <text evidence="2">Belongs to the GHMP kinase family. Mevalonate kinase subfamily.</text>
</comment>
<name>F0W398_9STRA</name>
<keyword evidence="4" id="KW-0444">Lipid biosynthesis</keyword>
<dbReference type="Pfam" id="PF00288">
    <property type="entry name" value="GHMP_kinases_N"/>
    <property type="match status" value="1"/>
</dbReference>
<keyword evidence="10" id="KW-0443">Lipid metabolism</keyword>
<dbReference type="SUPFAM" id="SSF54211">
    <property type="entry name" value="Ribosomal protein S5 domain 2-like"/>
    <property type="match status" value="1"/>
</dbReference>
<dbReference type="PIRSF" id="PIRSF017288">
    <property type="entry name" value="PMK_GHMP_euk"/>
    <property type="match status" value="1"/>
</dbReference>
<dbReference type="AlphaFoldDB" id="F0W398"/>
<dbReference type="GO" id="GO:0005524">
    <property type="term" value="F:ATP binding"/>
    <property type="evidence" value="ECO:0007669"/>
    <property type="project" value="UniProtKB-KW"/>
</dbReference>
<keyword evidence="11" id="KW-0753">Steroid metabolism</keyword>
<dbReference type="GO" id="GO:0005777">
    <property type="term" value="C:peroxisome"/>
    <property type="evidence" value="ECO:0007669"/>
    <property type="project" value="TreeGrafter"/>
</dbReference>
<keyword evidence="6" id="KW-0547">Nucleotide-binding</keyword>
<dbReference type="InterPro" id="IPR036554">
    <property type="entry name" value="GHMP_kinase_C_sf"/>
</dbReference>
<dbReference type="InterPro" id="IPR014721">
    <property type="entry name" value="Ribsml_uS5_D2-typ_fold_subgr"/>
</dbReference>
<dbReference type="InterPro" id="IPR035102">
    <property type="entry name" value="Phosphomevalonate_kinase"/>
</dbReference>
<dbReference type="GO" id="GO:0004631">
    <property type="term" value="F:phosphomevalonate kinase activity"/>
    <property type="evidence" value="ECO:0007669"/>
    <property type="project" value="UniProtKB-EC"/>
</dbReference>
<dbReference type="InterPro" id="IPR006204">
    <property type="entry name" value="GHMP_kinase_N_dom"/>
</dbReference>
<keyword evidence="8" id="KW-0067">ATP-binding</keyword>
<reference evidence="13" key="2">
    <citation type="submission" date="2011-02" db="EMBL/GenBank/DDBJ databases">
        <authorList>
            <person name="MacLean D."/>
        </authorList>
    </citation>
    <scope>NUCLEOTIDE SEQUENCE</scope>
</reference>
<evidence type="ECO:0000256" key="10">
    <source>
        <dbReference type="ARBA" id="ARBA00023098"/>
    </source>
</evidence>